<evidence type="ECO:0000313" key="2">
    <source>
        <dbReference type="Proteomes" id="UP000035159"/>
    </source>
</evidence>
<evidence type="ECO:0008006" key="3">
    <source>
        <dbReference type="Google" id="ProtNLM"/>
    </source>
</evidence>
<proteinExistence type="predicted"/>
<sequence>MIIDINDYLRRFVNAYLSGAEKNSINAIRSGKIINNIHNYVIDYLKYKKVREEYITPEKKCKGYFKTKKQDILVTKSQSKICFEPELSINVRSQMSSIQKNYDTLYERLIAEAVNLHEEYPNLVCGYLYLLPTIGLDSKDLSKGIINPREQYNLEQYIESFLIISGRHSKEDAIYKYEAFGLILIDLDSNGNFKLVTDLDYLVAIKRISKKFADEFRVRFNELSPLLFMERLIKEYDHRKGLRNILE</sequence>
<dbReference type="Proteomes" id="UP000035159">
    <property type="component" value="Chromosome"/>
</dbReference>
<organism evidence="1 2">
    <name type="scientific">Kosmotoga pacifica</name>
    <dbReference type="NCBI Taxonomy" id="1330330"/>
    <lineage>
        <taxon>Bacteria</taxon>
        <taxon>Thermotogati</taxon>
        <taxon>Thermotogota</taxon>
        <taxon>Thermotogae</taxon>
        <taxon>Kosmotogales</taxon>
        <taxon>Kosmotogaceae</taxon>
        <taxon>Kosmotoga</taxon>
    </lineage>
</organism>
<accession>A0A0G2ZD51</accession>
<dbReference type="STRING" id="1330330.IX53_09320"/>
<dbReference type="RefSeq" id="WP_047755126.1">
    <property type="nucleotide sequence ID" value="NZ_CP011232.1"/>
</dbReference>
<protein>
    <recommendedName>
        <fullName evidence="3">Restriction endonuclease</fullName>
    </recommendedName>
</protein>
<evidence type="ECO:0000313" key="1">
    <source>
        <dbReference type="EMBL" id="AKI97991.1"/>
    </source>
</evidence>
<dbReference type="KEGG" id="kpf:IX53_09320"/>
<dbReference type="EMBL" id="CP011232">
    <property type="protein sequence ID" value="AKI97991.1"/>
    <property type="molecule type" value="Genomic_DNA"/>
</dbReference>
<dbReference type="REBASE" id="113587">
    <property type="entry name" value="KpaLJ1ORF9330P"/>
</dbReference>
<gene>
    <name evidence="1" type="ORF">IX53_09320</name>
</gene>
<dbReference type="PATRIC" id="fig|1330330.3.peg.1894"/>
<reference evidence="1 2" key="1">
    <citation type="submission" date="2015-04" db="EMBL/GenBank/DDBJ databases">
        <title>Complete Genome Sequence of Kosmotoga pacifica SLHLJ1.</title>
        <authorList>
            <person name="Jiang L.J."/>
            <person name="Shao Z.Z."/>
            <person name="Jebbar M."/>
        </authorList>
    </citation>
    <scope>NUCLEOTIDE SEQUENCE [LARGE SCALE GENOMIC DNA]</scope>
    <source>
        <strain evidence="1 2">SLHLJ1</strain>
    </source>
</reference>
<dbReference type="AlphaFoldDB" id="A0A0G2ZD51"/>
<keyword evidence="2" id="KW-1185">Reference proteome</keyword>
<name>A0A0G2ZD51_9BACT</name>